<evidence type="ECO:0000256" key="1">
    <source>
        <dbReference type="ARBA" id="ARBA00004245"/>
    </source>
</evidence>
<protein>
    <recommendedName>
        <fullName evidence="8">Coactosin-like protein</fullName>
    </recommendedName>
</protein>
<dbReference type="GO" id="GO:0005884">
    <property type="term" value="C:actin filament"/>
    <property type="evidence" value="ECO:0007669"/>
    <property type="project" value="TreeGrafter"/>
</dbReference>
<evidence type="ECO:0000259" key="9">
    <source>
        <dbReference type="PROSITE" id="PS51263"/>
    </source>
</evidence>
<evidence type="ECO:0000256" key="8">
    <source>
        <dbReference type="ARBA" id="ARBA00068121"/>
    </source>
</evidence>
<feature type="domain" description="ADF-H" evidence="9">
    <location>
        <begin position="4"/>
        <end position="136"/>
    </location>
</feature>
<evidence type="ECO:0000256" key="3">
    <source>
        <dbReference type="ARBA" id="ARBA00023203"/>
    </source>
</evidence>
<dbReference type="SUPFAM" id="SSF55753">
    <property type="entry name" value="Actin depolymerizing proteins"/>
    <property type="match status" value="2"/>
</dbReference>
<dbReference type="InterPro" id="IPR002108">
    <property type="entry name" value="ADF-H"/>
</dbReference>
<comment type="caution">
    <text evidence="10">The sequence shown here is derived from an EMBL/GenBank/DDBJ whole genome shotgun (WGS) entry which is preliminary data.</text>
</comment>
<accession>A0A3S1AXT1</accession>
<dbReference type="PROSITE" id="PS51263">
    <property type="entry name" value="ADF_H"/>
    <property type="match status" value="2"/>
</dbReference>
<dbReference type="SMART" id="SM00102">
    <property type="entry name" value="ADF"/>
    <property type="match status" value="1"/>
</dbReference>
<keyword evidence="2" id="KW-0963">Cytoplasm</keyword>
<dbReference type="OrthoDB" id="20822at2759"/>
<dbReference type="GO" id="GO:0030833">
    <property type="term" value="P:regulation of actin filament polymerization"/>
    <property type="evidence" value="ECO:0007669"/>
    <property type="project" value="TreeGrafter"/>
</dbReference>
<dbReference type="PANTHER" id="PTHR10829:SF56">
    <property type="entry name" value="ADF-H DOMAIN-CONTAINING PROTEIN"/>
    <property type="match status" value="1"/>
</dbReference>
<dbReference type="EMBL" id="RQTK01001273">
    <property type="protein sequence ID" value="RUS71103.1"/>
    <property type="molecule type" value="Genomic_DNA"/>
</dbReference>
<keyword evidence="3" id="KW-0009">Actin-binding</keyword>
<keyword evidence="4" id="KW-0206">Cytoskeleton</keyword>
<feature type="non-terminal residue" evidence="10">
    <location>
        <position position="303"/>
    </location>
</feature>
<dbReference type="FunFam" id="3.40.20.10:FF:000018">
    <property type="entry name" value="Coactosin-like 1"/>
    <property type="match status" value="1"/>
</dbReference>
<dbReference type="STRING" id="188477.A0A3S1AXT1"/>
<comment type="similarity">
    <text evidence="5">Belongs to the actin-binding proteins ADF family. Coactosin subfamily.</text>
</comment>
<evidence type="ECO:0000256" key="6">
    <source>
        <dbReference type="ARBA" id="ARBA00058385"/>
    </source>
</evidence>
<comment type="function">
    <text evidence="6">Binds to F-actin in a calcium-independent manner. Has no direct effect on actin depolymerization. Acts as a chaperone for ALOX5 (5LO), influencing both its stability and activity in leukotrienes synthesis.</text>
</comment>
<dbReference type="Gene3D" id="3.40.20.10">
    <property type="entry name" value="Severin"/>
    <property type="match status" value="2"/>
</dbReference>
<gene>
    <name evidence="10" type="ORF">EGW08_021136</name>
</gene>
<evidence type="ECO:0000256" key="4">
    <source>
        <dbReference type="ARBA" id="ARBA00023212"/>
    </source>
</evidence>
<keyword evidence="11" id="KW-1185">Reference proteome</keyword>
<comment type="subcellular location">
    <subcellularLocation>
        <location evidence="1">Cytoplasm</location>
        <location evidence="1">Cytoskeleton</location>
    </subcellularLocation>
</comment>
<dbReference type="PANTHER" id="PTHR10829">
    <property type="entry name" value="CORTACTIN AND DREBRIN"/>
    <property type="match status" value="1"/>
</dbReference>
<feature type="domain" description="ADF-H" evidence="9">
    <location>
        <begin position="164"/>
        <end position="303"/>
    </location>
</feature>
<dbReference type="GO" id="GO:0030427">
    <property type="term" value="C:site of polarized growth"/>
    <property type="evidence" value="ECO:0007669"/>
    <property type="project" value="TreeGrafter"/>
</dbReference>
<dbReference type="AlphaFoldDB" id="A0A3S1AXT1"/>
<dbReference type="Proteomes" id="UP000271974">
    <property type="component" value="Unassembled WGS sequence"/>
</dbReference>
<evidence type="ECO:0000256" key="7">
    <source>
        <dbReference type="ARBA" id="ARBA00062335"/>
    </source>
</evidence>
<dbReference type="GO" id="GO:0030864">
    <property type="term" value="C:cortical actin cytoskeleton"/>
    <property type="evidence" value="ECO:0007669"/>
    <property type="project" value="TreeGrafter"/>
</dbReference>
<name>A0A3S1AXT1_ELYCH</name>
<proteinExistence type="inferred from homology"/>
<dbReference type="GO" id="GO:0051015">
    <property type="term" value="F:actin filament binding"/>
    <property type="evidence" value="ECO:0007669"/>
    <property type="project" value="TreeGrafter"/>
</dbReference>
<organism evidence="10 11">
    <name type="scientific">Elysia chlorotica</name>
    <name type="common">Eastern emerald elysia</name>
    <name type="synonym">Sea slug</name>
    <dbReference type="NCBI Taxonomy" id="188477"/>
    <lineage>
        <taxon>Eukaryota</taxon>
        <taxon>Metazoa</taxon>
        <taxon>Spiralia</taxon>
        <taxon>Lophotrochozoa</taxon>
        <taxon>Mollusca</taxon>
        <taxon>Gastropoda</taxon>
        <taxon>Heterobranchia</taxon>
        <taxon>Euthyneura</taxon>
        <taxon>Panpulmonata</taxon>
        <taxon>Sacoglossa</taxon>
        <taxon>Placobranchoidea</taxon>
        <taxon>Plakobranchidae</taxon>
        <taxon>Elysia</taxon>
    </lineage>
</organism>
<dbReference type="InterPro" id="IPR029006">
    <property type="entry name" value="ADF-H/Gelsolin-like_dom_sf"/>
</dbReference>
<comment type="subunit">
    <text evidence="7">Interacts with 5-lipoxygenase (ALOX5/5LO) in a calcium-independent manner. Binds to F-actin with a stoichiometry of 1:2.</text>
</comment>
<evidence type="ECO:0000256" key="2">
    <source>
        <dbReference type="ARBA" id="ARBA00022490"/>
    </source>
</evidence>
<evidence type="ECO:0000256" key="5">
    <source>
        <dbReference type="ARBA" id="ARBA00038052"/>
    </source>
</evidence>
<evidence type="ECO:0000313" key="10">
    <source>
        <dbReference type="EMBL" id="RUS71103.1"/>
    </source>
</evidence>
<dbReference type="Pfam" id="PF00241">
    <property type="entry name" value="Cofilin_ADF"/>
    <property type="match status" value="2"/>
</dbReference>
<reference evidence="10 11" key="1">
    <citation type="submission" date="2019-01" db="EMBL/GenBank/DDBJ databases">
        <title>A draft genome assembly of the solar-powered sea slug Elysia chlorotica.</title>
        <authorList>
            <person name="Cai H."/>
            <person name="Li Q."/>
            <person name="Fang X."/>
            <person name="Li J."/>
            <person name="Curtis N.E."/>
            <person name="Altenburger A."/>
            <person name="Shibata T."/>
            <person name="Feng M."/>
            <person name="Maeda T."/>
            <person name="Schwartz J.A."/>
            <person name="Shigenobu S."/>
            <person name="Lundholm N."/>
            <person name="Nishiyama T."/>
            <person name="Yang H."/>
            <person name="Hasebe M."/>
            <person name="Li S."/>
            <person name="Pierce S.K."/>
            <person name="Wang J."/>
        </authorList>
    </citation>
    <scope>NUCLEOTIDE SEQUENCE [LARGE SCALE GENOMIC DNA]</scope>
    <source>
        <strain evidence="10">EC2010</strain>
        <tissue evidence="10">Whole organism of an adult</tissue>
    </source>
</reference>
<evidence type="ECO:0000313" key="11">
    <source>
        <dbReference type="Proteomes" id="UP000271974"/>
    </source>
</evidence>
<sequence length="303" mass="33652">MSTDVSFEDESSFAAAIADVRSDNNEVTYAFCGHMDGKPNVLSLLFTGTDNSEIGSRMDASQAMYGLARYETKVDMSTTVKFVYIHWMGEDIPFAKRGRFGVVQGSIDAKFSPYHAIVSTSSAEDLTTDKIIQMLMETAFTKSKVLESSSEVSARQMRGFTQTQLPQRNQQAKFAVSAVASKGAGVEISEDVYEAVNRIRQDGDSANWMLAGYEGGNAKDLKQGLDESLPMYGLYRHEHTDADQITTVKFVYIIWVGSKVRPMTRAKVSTHKGQFEEIFCPAHVTIFASEESEIDEKDIMEKV</sequence>